<dbReference type="GO" id="GO:0043531">
    <property type="term" value="F:ADP binding"/>
    <property type="evidence" value="ECO:0007669"/>
    <property type="project" value="InterPro"/>
</dbReference>
<evidence type="ECO:0000256" key="1">
    <source>
        <dbReference type="ARBA" id="ARBA00022737"/>
    </source>
</evidence>
<dbReference type="Gene3D" id="1.10.8.430">
    <property type="entry name" value="Helical domain of apoptotic protease-activating factors"/>
    <property type="match status" value="1"/>
</dbReference>
<organism evidence="6 7">
    <name type="scientific">Miscanthus lutarioriparius</name>
    <dbReference type="NCBI Taxonomy" id="422564"/>
    <lineage>
        <taxon>Eukaryota</taxon>
        <taxon>Viridiplantae</taxon>
        <taxon>Streptophyta</taxon>
        <taxon>Embryophyta</taxon>
        <taxon>Tracheophyta</taxon>
        <taxon>Spermatophyta</taxon>
        <taxon>Magnoliopsida</taxon>
        <taxon>Liliopsida</taxon>
        <taxon>Poales</taxon>
        <taxon>Poaceae</taxon>
        <taxon>PACMAD clade</taxon>
        <taxon>Panicoideae</taxon>
        <taxon>Andropogonodae</taxon>
        <taxon>Andropogoneae</taxon>
        <taxon>Saccharinae</taxon>
        <taxon>Miscanthus</taxon>
    </lineage>
</organism>
<feature type="domain" description="Disease resistance protein winged helix" evidence="4">
    <location>
        <begin position="303"/>
        <end position="374"/>
    </location>
</feature>
<dbReference type="InterPro" id="IPR027417">
    <property type="entry name" value="P-loop_NTPase"/>
</dbReference>
<gene>
    <name evidence="6" type="ORF">NCGR_LOCUS50011</name>
</gene>
<dbReference type="AlphaFoldDB" id="A0A811R9K4"/>
<dbReference type="InterPro" id="IPR044974">
    <property type="entry name" value="Disease_R_plants"/>
</dbReference>
<protein>
    <recommendedName>
        <fullName evidence="8">NB-ARC domain-containing protein</fullName>
    </recommendedName>
</protein>
<dbReference type="EMBL" id="CAJGYO010000014">
    <property type="protein sequence ID" value="CAD6266706.1"/>
    <property type="molecule type" value="Genomic_DNA"/>
</dbReference>
<feature type="domain" description="Disease resistance R13L4/SHOC-2-like LRR" evidence="5">
    <location>
        <begin position="423"/>
        <end position="807"/>
    </location>
</feature>
<sequence>MEVSEQRTRYKIDDAVPKPNNTNIDLRLLAMYAESAGLVGIDGPRDELIQLMDRDGVPSYQLKVVSIVGFGGLGKTTLANQVYHKLEGEFQCTTFVSVSQKPNIRKILRTILYHVGFNNSSIQTWEENELISVLQKFLSDKRYFIVIDDIWDASAWDIIRCALPENMNGSRVITTTRIETLARSCCNNNSEYVYKMKPLSDQDSRSLFFKRIFGSEDGCPPYLKEVSVGILKKCAGLPLAIITVSSLLATQPVKLKERWEYVLNSLGSNFDVSPSLEGMRQILNLSYINLPHYLKTCMLYLGIYPQDYTIHTVDLTRQWVAEGFISKSHGIDQEDVAKSYFNELMNRSMIQPVDTDHNSEVMSCKVHDLMLDLILQKSREENFIAVIYDIQDMTRQHDKIRRLSLHLDGEIDDTGLESIQLSQIRTVAGFRTSSLYGPRLTLFKHLRVFTIEISSTYGIPKSVDLSGIYNLYQLRYIKVKSYDAVVIPTEIVGMQLLETFHLPGSHWSSSCRLSLSSCPGEYIDQLPSYIVHMRHLLHLVVPEGILLPDGIGNMKSLRTLHYPDFTNDSLDNVKGLKELTNFRDLDIGRSYISFPYSDEMMEKVREILRACLEKLCNLKYLCIRSVFDNMRACLDILCSVPASFCHLQRLHIHGSFWFSRVPEWLCQLRGLCDLCLPVKEVLEDDVGIISQLPSLVFFDLYIGGVAKDKVIIRGTGFPALKQFTFSCCRISYLTFEAGAMPKLERLELCFNAQGWDRYGGMPAGIEYLSGLKEIIGDIGCDVAKESNIRAAESALRDMAGLHPGHPVSNIKFDSGRTVFDGMYDEPDEEEDGEGGSSA</sequence>
<feature type="domain" description="NB-ARC" evidence="3">
    <location>
        <begin position="61"/>
        <end position="214"/>
    </location>
</feature>
<dbReference type="FunFam" id="1.10.10.10:FF:000322">
    <property type="entry name" value="Probable disease resistance protein At1g63360"/>
    <property type="match status" value="1"/>
</dbReference>
<dbReference type="Pfam" id="PF00931">
    <property type="entry name" value="NB-ARC"/>
    <property type="match status" value="1"/>
</dbReference>
<comment type="caution">
    <text evidence="6">The sequence shown here is derived from an EMBL/GenBank/DDBJ whole genome shotgun (WGS) entry which is preliminary data.</text>
</comment>
<evidence type="ECO:0000313" key="6">
    <source>
        <dbReference type="EMBL" id="CAD6266706.1"/>
    </source>
</evidence>
<dbReference type="GO" id="GO:0009626">
    <property type="term" value="P:plant-type hypersensitive response"/>
    <property type="evidence" value="ECO:0007669"/>
    <property type="project" value="UniProtKB-ARBA"/>
</dbReference>
<reference evidence="6" key="1">
    <citation type="submission" date="2020-10" db="EMBL/GenBank/DDBJ databases">
        <authorList>
            <person name="Han B."/>
            <person name="Lu T."/>
            <person name="Zhao Q."/>
            <person name="Huang X."/>
            <person name="Zhao Y."/>
        </authorList>
    </citation>
    <scope>NUCLEOTIDE SEQUENCE</scope>
</reference>
<keyword evidence="2" id="KW-0611">Plant defense</keyword>
<dbReference type="InterPro" id="IPR036388">
    <property type="entry name" value="WH-like_DNA-bd_sf"/>
</dbReference>
<proteinExistence type="predicted"/>
<dbReference type="Proteomes" id="UP000604825">
    <property type="component" value="Unassembled WGS sequence"/>
</dbReference>
<dbReference type="SUPFAM" id="SSF52058">
    <property type="entry name" value="L domain-like"/>
    <property type="match status" value="1"/>
</dbReference>
<evidence type="ECO:0000259" key="4">
    <source>
        <dbReference type="Pfam" id="PF23559"/>
    </source>
</evidence>
<evidence type="ECO:0000256" key="2">
    <source>
        <dbReference type="ARBA" id="ARBA00022821"/>
    </source>
</evidence>
<dbReference type="InterPro" id="IPR055414">
    <property type="entry name" value="LRR_R13L4/SHOC2-like"/>
</dbReference>
<dbReference type="PRINTS" id="PR00364">
    <property type="entry name" value="DISEASERSIST"/>
</dbReference>
<dbReference type="InterPro" id="IPR032675">
    <property type="entry name" value="LRR_dom_sf"/>
</dbReference>
<dbReference type="SUPFAM" id="SSF52540">
    <property type="entry name" value="P-loop containing nucleoside triphosphate hydrolases"/>
    <property type="match status" value="1"/>
</dbReference>
<accession>A0A811R9K4</accession>
<keyword evidence="7" id="KW-1185">Reference proteome</keyword>
<dbReference type="GO" id="GO:0042742">
    <property type="term" value="P:defense response to bacterium"/>
    <property type="evidence" value="ECO:0007669"/>
    <property type="project" value="UniProtKB-ARBA"/>
</dbReference>
<dbReference type="FunFam" id="3.40.50.300:FF:001091">
    <property type="entry name" value="Probable disease resistance protein At1g61300"/>
    <property type="match status" value="1"/>
</dbReference>
<dbReference type="InterPro" id="IPR058922">
    <property type="entry name" value="WHD_DRP"/>
</dbReference>
<dbReference type="Gene3D" id="1.10.10.10">
    <property type="entry name" value="Winged helix-like DNA-binding domain superfamily/Winged helix DNA-binding domain"/>
    <property type="match status" value="1"/>
</dbReference>
<dbReference type="OrthoDB" id="675905at2759"/>
<dbReference type="Pfam" id="PF23598">
    <property type="entry name" value="LRR_14"/>
    <property type="match status" value="1"/>
</dbReference>
<dbReference type="InterPro" id="IPR042197">
    <property type="entry name" value="Apaf_helical"/>
</dbReference>
<dbReference type="Pfam" id="PF23559">
    <property type="entry name" value="WHD_DRP"/>
    <property type="match status" value="1"/>
</dbReference>
<evidence type="ECO:0000313" key="7">
    <source>
        <dbReference type="Proteomes" id="UP000604825"/>
    </source>
</evidence>
<dbReference type="GO" id="GO:0002758">
    <property type="term" value="P:innate immune response-activating signaling pathway"/>
    <property type="evidence" value="ECO:0007669"/>
    <property type="project" value="UniProtKB-ARBA"/>
</dbReference>
<dbReference type="PANTHER" id="PTHR23155:SF906">
    <property type="entry name" value="OS08G0205100 PROTEIN"/>
    <property type="match status" value="1"/>
</dbReference>
<dbReference type="Gene3D" id="3.80.10.10">
    <property type="entry name" value="Ribonuclease Inhibitor"/>
    <property type="match status" value="1"/>
</dbReference>
<evidence type="ECO:0008006" key="8">
    <source>
        <dbReference type="Google" id="ProtNLM"/>
    </source>
</evidence>
<name>A0A811R9K4_9POAL</name>
<keyword evidence="1" id="KW-0677">Repeat</keyword>
<evidence type="ECO:0000259" key="3">
    <source>
        <dbReference type="Pfam" id="PF00931"/>
    </source>
</evidence>
<dbReference type="PANTHER" id="PTHR23155">
    <property type="entry name" value="DISEASE RESISTANCE PROTEIN RP"/>
    <property type="match status" value="1"/>
</dbReference>
<dbReference type="InterPro" id="IPR002182">
    <property type="entry name" value="NB-ARC"/>
</dbReference>
<dbReference type="Gene3D" id="3.40.50.300">
    <property type="entry name" value="P-loop containing nucleotide triphosphate hydrolases"/>
    <property type="match status" value="1"/>
</dbReference>
<evidence type="ECO:0000259" key="5">
    <source>
        <dbReference type="Pfam" id="PF23598"/>
    </source>
</evidence>